<feature type="transmembrane region" description="Helical" evidence="9">
    <location>
        <begin position="510"/>
        <end position="528"/>
    </location>
</feature>
<evidence type="ECO:0000313" key="12">
    <source>
        <dbReference type="Proteomes" id="UP001159427"/>
    </source>
</evidence>
<keyword evidence="3 8" id="KW-0812">Transmembrane</keyword>
<evidence type="ECO:0000256" key="5">
    <source>
        <dbReference type="ARBA" id="ARBA00023065"/>
    </source>
</evidence>
<feature type="transmembrane region" description="Helical" evidence="9">
    <location>
        <begin position="22"/>
        <end position="40"/>
    </location>
</feature>
<evidence type="ECO:0000313" key="11">
    <source>
        <dbReference type="EMBL" id="CAH3176685.1"/>
    </source>
</evidence>
<accession>A0ABN8RFQ7</accession>
<dbReference type="Pfam" id="PF07885">
    <property type="entry name" value="Ion_trans_2"/>
    <property type="match status" value="5"/>
</dbReference>
<gene>
    <name evidence="11" type="ORF">PEVE_00010781</name>
</gene>
<dbReference type="InterPro" id="IPR013099">
    <property type="entry name" value="K_chnl_dom"/>
</dbReference>
<evidence type="ECO:0000256" key="7">
    <source>
        <dbReference type="ARBA" id="ARBA00023303"/>
    </source>
</evidence>
<evidence type="ECO:0000256" key="8">
    <source>
        <dbReference type="RuleBase" id="RU003857"/>
    </source>
</evidence>
<organism evidence="11 12">
    <name type="scientific">Porites evermanni</name>
    <dbReference type="NCBI Taxonomy" id="104178"/>
    <lineage>
        <taxon>Eukaryota</taxon>
        <taxon>Metazoa</taxon>
        <taxon>Cnidaria</taxon>
        <taxon>Anthozoa</taxon>
        <taxon>Hexacorallia</taxon>
        <taxon>Scleractinia</taxon>
        <taxon>Fungiina</taxon>
        <taxon>Poritidae</taxon>
        <taxon>Porites</taxon>
    </lineage>
</organism>
<feature type="transmembrane region" description="Helical" evidence="9">
    <location>
        <begin position="534"/>
        <end position="553"/>
    </location>
</feature>
<feature type="non-terminal residue" evidence="11">
    <location>
        <position position="689"/>
    </location>
</feature>
<feature type="domain" description="Potassium channel" evidence="10">
    <location>
        <begin position="202"/>
        <end position="270"/>
    </location>
</feature>
<dbReference type="InterPro" id="IPR003280">
    <property type="entry name" value="2pore_dom_K_chnl"/>
</dbReference>
<feature type="transmembrane region" description="Helical" evidence="9">
    <location>
        <begin position="619"/>
        <end position="637"/>
    </location>
</feature>
<feature type="transmembrane region" description="Helical" evidence="9">
    <location>
        <begin position="107"/>
        <end position="125"/>
    </location>
</feature>
<keyword evidence="2 8" id="KW-0813">Transport</keyword>
<evidence type="ECO:0000256" key="6">
    <source>
        <dbReference type="ARBA" id="ARBA00023136"/>
    </source>
</evidence>
<evidence type="ECO:0000256" key="2">
    <source>
        <dbReference type="ARBA" id="ARBA00022448"/>
    </source>
</evidence>
<evidence type="ECO:0000256" key="4">
    <source>
        <dbReference type="ARBA" id="ARBA00022989"/>
    </source>
</evidence>
<proteinExistence type="inferred from homology"/>
<evidence type="ECO:0000259" key="10">
    <source>
        <dbReference type="Pfam" id="PF07885"/>
    </source>
</evidence>
<feature type="transmembrane region" description="Helical" evidence="9">
    <location>
        <begin position="670"/>
        <end position="688"/>
    </location>
</feature>
<keyword evidence="7 8" id="KW-0407">Ion channel</keyword>
<feature type="domain" description="Potassium channel" evidence="10">
    <location>
        <begin position="493"/>
        <end position="561"/>
    </location>
</feature>
<feature type="transmembrane region" description="Helical" evidence="9">
    <location>
        <begin position="373"/>
        <end position="394"/>
    </location>
</feature>
<dbReference type="PRINTS" id="PR01333">
    <property type="entry name" value="2POREKCHANEL"/>
</dbReference>
<evidence type="ECO:0000256" key="3">
    <source>
        <dbReference type="ARBA" id="ARBA00022692"/>
    </source>
</evidence>
<feature type="transmembrane region" description="Helical" evidence="9">
    <location>
        <begin position="588"/>
        <end position="607"/>
    </location>
</feature>
<comment type="similarity">
    <text evidence="8">Belongs to the two pore domain potassium channel (TC 1.A.1.8) family.</text>
</comment>
<dbReference type="Proteomes" id="UP001159427">
    <property type="component" value="Unassembled WGS sequence"/>
</dbReference>
<dbReference type="Gene3D" id="1.10.287.70">
    <property type="match status" value="3"/>
</dbReference>
<sequence length="689" mass="79058">VITKFEKNILGRPVPKQVQTKSAVILFLLMLLTIFVIGLLQISVKVNLLQRVYFAFVTCSTIGFGDYIPFQISRRIDHLPVNGSNDAFKEKKEGPDVFYALSWEIEVIFGLYLVSSVLNSIMAAMEERKWHYPGCIPRKTRKPALFRTLRFFAWSLFSAWLFFLFENTEKDDAQVKLQLLRSLYESMASKYNMSIEEFNGFSKVAYEALSEPKRQWSYYEAVDFTFQAFTTIGYGYITPQTPTGQIMCILVCFLGIPITMLALKSVGEVILKLSNTVITKFEKNILGRPVPKQVQTKSAVILFLLMLLTIFVIGLLQISVKVNLLQRVYFAFVTCSTIGFGDYIPFQISRRIDHLPVNGSNDAFKEKKEGPDVFYALSWEIEVIFGLYLVSSVLNSIMAAMEERKWHYPGCIPRKTRKPRKLGDVRMDPLVKTTFFRFLSLVLWASLSAWLFVMVEYTEENDVKEKYQLLRSLYEKMASKCNITIEEFNNFSNVAYEALSEPKRQWTFDFAVRFVFQAMTTIGYGYITPQTTKGQMLCVFVSFIGIPITLLALKSVGELIAKLVSTVVEKFERKLLKRLEPTRKQTKSAVILFSFMVALIITSSVLTMFLKDWRLLEGVYFWFVTFSTIGFGDYVLAKSQRITQLPINNSVVFNEDEDEKFRSAGKVTSAAFIGILFTFYYILGLCIVS</sequence>
<comment type="subcellular location">
    <subcellularLocation>
        <location evidence="1">Membrane</location>
        <topology evidence="1">Multi-pass membrane protein</topology>
    </subcellularLocation>
</comment>
<comment type="caution">
    <text evidence="11">The sequence shown here is derived from an EMBL/GenBank/DDBJ whole genome shotgun (WGS) entry which is preliminary data.</text>
</comment>
<feature type="transmembrane region" description="Helical" evidence="9">
    <location>
        <begin position="435"/>
        <end position="455"/>
    </location>
</feature>
<feature type="transmembrane region" description="Helical" evidence="9">
    <location>
        <begin position="145"/>
        <end position="165"/>
    </location>
</feature>
<feature type="non-terminal residue" evidence="11">
    <location>
        <position position="1"/>
    </location>
</feature>
<dbReference type="PANTHER" id="PTHR11003:SF345">
    <property type="entry name" value="TWIK FAMILY OF POTASSIUM CHANNELS PROTEIN 18"/>
    <property type="match status" value="1"/>
</dbReference>
<protein>
    <recommendedName>
        <fullName evidence="10">Potassium channel domain-containing protein</fullName>
    </recommendedName>
</protein>
<name>A0ABN8RFQ7_9CNID</name>
<keyword evidence="12" id="KW-1185">Reference proteome</keyword>
<evidence type="ECO:0000256" key="9">
    <source>
        <dbReference type="SAM" id="Phobius"/>
    </source>
</evidence>
<feature type="transmembrane region" description="Helical" evidence="9">
    <location>
        <begin position="298"/>
        <end position="318"/>
    </location>
</feature>
<keyword evidence="6 9" id="KW-0472">Membrane</keyword>
<evidence type="ECO:0000256" key="1">
    <source>
        <dbReference type="ARBA" id="ARBA00004141"/>
    </source>
</evidence>
<dbReference type="PANTHER" id="PTHR11003">
    <property type="entry name" value="POTASSIUM CHANNEL, SUBFAMILY K"/>
    <property type="match status" value="1"/>
</dbReference>
<reference evidence="11 12" key="1">
    <citation type="submission" date="2022-05" db="EMBL/GenBank/DDBJ databases">
        <authorList>
            <consortium name="Genoscope - CEA"/>
            <person name="William W."/>
        </authorList>
    </citation>
    <scope>NUCLEOTIDE SEQUENCE [LARGE SCALE GENOMIC DNA]</scope>
</reference>
<dbReference type="EMBL" id="CALNXI010001770">
    <property type="protein sequence ID" value="CAH3176685.1"/>
    <property type="molecule type" value="Genomic_DNA"/>
</dbReference>
<feature type="domain" description="Potassium channel" evidence="10">
    <location>
        <begin position="303"/>
        <end position="348"/>
    </location>
</feature>
<keyword evidence="4 9" id="KW-1133">Transmembrane helix</keyword>
<dbReference type="SUPFAM" id="SSF81324">
    <property type="entry name" value="Voltage-gated potassium channels"/>
    <property type="match status" value="5"/>
</dbReference>
<feature type="domain" description="Potassium channel" evidence="10">
    <location>
        <begin position="27"/>
        <end position="72"/>
    </location>
</feature>
<feature type="domain" description="Potassium channel" evidence="10">
    <location>
        <begin position="596"/>
        <end position="639"/>
    </location>
</feature>
<feature type="transmembrane region" description="Helical" evidence="9">
    <location>
        <begin position="244"/>
        <end position="263"/>
    </location>
</feature>
<keyword evidence="5 8" id="KW-0406">Ion transport</keyword>